<feature type="compositionally biased region" description="Basic and acidic residues" evidence="1">
    <location>
        <begin position="20"/>
        <end position="35"/>
    </location>
</feature>
<dbReference type="EMBL" id="CFOH01000434">
    <property type="protein sequence ID" value="CFE56615.1"/>
    <property type="molecule type" value="Genomic_DNA"/>
</dbReference>
<dbReference type="Proteomes" id="UP000045842">
    <property type="component" value="Unassembled WGS sequence"/>
</dbReference>
<dbReference type="Proteomes" id="UP000048600">
    <property type="component" value="Unassembled WGS sequence"/>
</dbReference>
<feature type="region of interest" description="Disordered" evidence="1">
    <location>
        <begin position="58"/>
        <end position="90"/>
    </location>
</feature>
<evidence type="ECO:0000313" key="5">
    <source>
        <dbReference type="EMBL" id="COX50371.1"/>
    </source>
</evidence>
<evidence type="ECO:0000256" key="1">
    <source>
        <dbReference type="SAM" id="MobiDB-lite"/>
    </source>
</evidence>
<dbReference type="AlphaFoldDB" id="A0A655J262"/>
<evidence type="ECO:0000313" key="8">
    <source>
        <dbReference type="Proteomes" id="UP000045842"/>
    </source>
</evidence>
<gene>
    <name evidence="4" type="ORF">ERS007679_04390</name>
    <name evidence="2" type="ORF">ERS007681_04674</name>
    <name evidence="3" type="ORF">ERS007688_02542</name>
    <name evidence="6" type="ORF">ERS007720_04686</name>
    <name evidence="5" type="ORF">ERS007741_04473</name>
</gene>
<feature type="compositionally biased region" description="Basic and acidic residues" evidence="1">
    <location>
        <begin position="79"/>
        <end position="90"/>
    </location>
</feature>
<dbReference type="Proteomes" id="UP000046947">
    <property type="component" value="Unassembled WGS sequence"/>
</dbReference>
<dbReference type="Proteomes" id="UP000044938">
    <property type="component" value="Unassembled WGS sequence"/>
</dbReference>
<evidence type="ECO:0000313" key="4">
    <source>
        <dbReference type="EMBL" id="COW84934.1"/>
    </source>
</evidence>
<dbReference type="EMBL" id="CFOE01001278">
    <property type="protein sequence ID" value="CFE49492.1"/>
    <property type="molecule type" value="Genomic_DNA"/>
</dbReference>
<evidence type="ECO:0000313" key="7">
    <source>
        <dbReference type="Proteomes" id="UP000044938"/>
    </source>
</evidence>
<protein>
    <submittedName>
        <fullName evidence="2">Uncharacterized protein</fullName>
    </submittedName>
</protein>
<dbReference type="EMBL" id="CSAD01001096">
    <property type="protein sequence ID" value="COW84934.1"/>
    <property type="molecule type" value="Genomic_DNA"/>
</dbReference>
<dbReference type="Proteomes" id="UP000048289">
    <property type="component" value="Unassembled WGS sequence"/>
</dbReference>
<evidence type="ECO:0000313" key="11">
    <source>
        <dbReference type="Proteomes" id="UP000048600"/>
    </source>
</evidence>
<sequence length="90" mass="10095">MRGVSVTHGRQVQSLAFGARQRDAQITRGVPDRKGNQPRRRGLGGEDEIAIAIGVAGQDHGVTARHRRDRTTYPHIGRLHRDSNRRNRLP</sequence>
<evidence type="ECO:0000313" key="10">
    <source>
        <dbReference type="Proteomes" id="UP000048289"/>
    </source>
</evidence>
<reference evidence="7 8" key="1">
    <citation type="submission" date="2015-03" db="EMBL/GenBank/DDBJ databases">
        <authorList>
            <consortium name="Pathogen Informatics"/>
        </authorList>
    </citation>
    <scope>NUCLEOTIDE SEQUENCE [LARGE SCALE GENOMIC DNA]</scope>
    <source>
        <strain evidence="4 8">G09801536</strain>
        <strain evidence="2 10">G09901357</strain>
        <strain evidence="3 9">H09601792</strain>
        <strain evidence="6 7">M09401471</strain>
        <strain evidence="5 11">P00601463</strain>
    </source>
</reference>
<evidence type="ECO:0000313" key="9">
    <source>
        <dbReference type="Proteomes" id="UP000046947"/>
    </source>
</evidence>
<evidence type="ECO:0000313" key="6">
    <source>
        <dbReference type="EMBL" id="COX57859.1"/>
    </source>
</evidence>
<dbReference type="EMBL" id="CSAJ01001090">
    <property type="protein sequence ID" value="COX57859.1"/>
    <property type="molecule type" value="Genomic_DNA"/>
</dbReference>
<accession>A0A655J262</accession>
<organism evidence="2 10">
    <name type="scientific">Mycobacterium tuberculosis</name>
    <dbReference type="NCBI Taxonomy" id="1773"/>
    <lineage>
        <taxon>Bacteria</taxon>
        <taxon>Bacillati</taxon>
        <taxon>Actinomycetota</taxon>
        <taxon>Actinomycetes</taxon>
        <taxon>Mycobacteriales</taxon>
        <taxon>Mycobacteriaceae</taxon>
        <taxon>Mycobacterium</taxon>
        <taxon>Mycobacterium tuberculosis complex</taxon>
    </lineage>
</organism>
<proteinExistence type="predicted"/>
<name>A0A655J262_MYCTX</name>
<feature type="region of interest" description="Disordered" evidence="1">
    <location>
        <begin position="20"/>
        <end position="45"/>
    </location>
</feature>
<evidence type="ECO:0000313" key="2">
    <source>
        <dbReference type="EMBL" id="CFE49492.1"/>
    </source>
</evidence>
<dbReference type="EMBL" id="CHKL01000960">
    <property type="protein sequence ID" value="COX50371.1"/>
    <property type="molecule type" value="Genomic_DNA"/>
</dbReference>
<evidence type="ECO:0000313" key="3">
    <source>
        <dbReference type="EMBL" id="CFE56615.1"/>
    </source>
</evidence>